<proteinExistence type="predicted"/>
<keyword evidence="2" id="KW-1185">Reference proteome</keyword>
<reference evidence="2" key="1">
    <citation type="journal article" date="2019" name="Int. J. Syst. Evol. Microbiol.">
        <title>The Global Catalogue of Microorganisms (GCM) 10K type strain sequencing project: providing services to taxonomists for standard genome sequencing and annotation.</title>
        <authorList>
            <consortium name="The Broad Institute Genomics Platform"/>
            <consortium name="The Broad Institute Genome Sequencing Center for Infectious Disease"/>
            <person name="Wu L."/>
            <person name="Ma J."/>
        </authorList>
    </citation>
    <scope>NUCLEOTIDE SEQUENCE [LARGE SCALE GENOMIC DNA]</scope>
    <source>
        <strain evidence="2">IBRC-M 10987</strain>
    </source>
</reference>
<evidence type="ECO:0000313" key="1">
    <source>
        <dbReference type="EMBL" id="MFC4103594.1"/>
    </source>
</evidence>
<gene>
    <name evidence="1" type="ORF">ACFOZ8_28650</name>
</gene>
<name>A0ABV8KC23_9BACL</name>
<dbReference type="RefSeq" id="WP_377722176.1">
    <property type="nucleotide sequence ID" value="NZ_JBHSAM010000036.1"/>
</dbReference>
<protein>
    <recommendedName>
        <fullName evidence="3">Tail fiber protein</fullName>
    </recommendedName>
</protein>
<sequence>MPRFKPISKNLDLQAQADWQANFERADADLTSLQTQITAEQQARIAVDSAHASAATAHQATQIAYDGASNVKQKIDAQQAQINNLTGGGAAPNAAEVQDARLGADNVARANVGTLIREIHAKQLTAAAQTATIKRGLNNVVTDQASPLNVSVYGRTLANLLGSDGNFENSVEAAGNTSGVTLELDATSPRYGGKSLKLTLTSSTSGNSYRSISSNIAAGKYYVYLVDVKNGNSQSIRCLIETDTKMINSSYHTSTTYKTVYSKFAPADYSSSSSVHLDIVVVGTATGQYAFADGMRLYEIDAATYAKIDVDPEYTGDKLADKFPYVDGVKHLNGATLRKHGKNQVPPITEWYSIHPNVKITDEYEFTINATSDNQNSIARISVLPLAQYVFAAPITAGNYYVIAEYDAGGGWLGQFNCAAQQGFTTKATTSYIDLIAVTANAGNFTFSKPMLTLGTALVPFEPRNDDYVFLPTMLASNVDGSVRDSVYWRDGAWRKLKRWNTNVAIDGSRTWSFSNDYTSYKVVRTAKLPNQQSWMSSDIFAKYDGKKLGVVNWPLVTSDSVTVDGDGFIYISVSDAESGWGETYTPSAAEISAYFYGWRMNNGTFGTPYNGTGTKTWVRWDATSNTGSVTVTPTTIASGYTPYSLSYQLATPIEEVIVGAEGAVGLHAGGNAVELGDGVIVREKVNPVVSSTPGYYDVNLATSTGSRFANRVQQINALYRNGVLDKRWVIVTDALGFGNQRAYISTADYDSTAEYTVTYVMLDKYASTASAIEAKAEYNANPKTVIDALVRDQADTQTNVSALVRSVADLYKRMKALGG</sequence>
<evidence type="ECO:0000313" key="2">
    <source>
        <dbReference type="Proteomes" id="UP001595715"/>
    </source>
</evidence>
<accession>A0ABV8KC23</accession>
<comment type="caution">
    <text evidence="1">The sequence shown here is derived from an EMBL/GenBank/DDBJ whole genome shotgun (WGS) entry which is preliminary data.</text>
</comment>
<dbReference type="EMBL" id="JBHSAM010000036">
    <property type="protein sequence ID" value="MFC4103594.1"/>
    <property type="molecule type" value="Genomic_DNA"/>
</dbReference>
<evidence type="ECO:0008006" key="3">
    <source>
        <dbReference type="Google" id="ProtNLM"/>
    </source>
</evidence>
<dbReference type="Proteomes" id="UP001595715">
    <property type="component" value="Unassembled WGS sequence"/>
</dbReference>
<organism evidence="1 2">
    <name type="scientific">Paenibacillus xanthanilyticus</name>
    <dbReference type="NCBI Taxonomy" id="1783531"/>
    <lineage>
        <taxon>Bacteria</taxon>
        <taxon>Bacillati</taxon>
        <taxon>Bacillota</taxon>
        <taxon>Bacilli</taxon>
        <taxon>Bacillales</taxon>
        <taxon>Paenibacillaceae</taxon>
        <taxon>Paenibacillus</taxon>
    </lineage>
</organism>